<proteinExistence type="predicted"/>
<dbReference type="AlphaFoldDB" id="A0A1E4U1N9"/>
<dbReference type="STRING" id="669874.A0A1E4U1N9"/>
<gene>
    <name evidence="8" type="ORF">PACTADRAFT_36664</name>
</gene>
<feature type="domain" description="STAS" evidence="7">
    <location>
        <begin position="628"/>
        <end position="759"/>
    </location>
</feature>
<evidence type="ECO:0000313" key="9">
    <source>
        <dbReference type="Proteomes" id="UP000094236"/>
    </source>
</evidence>
<dbReference type="PROSITE" id="PS50801">
    <property type="entry name" value="STAS"/>
    <property type="match status" value="1"/>
</dbReference>
<dbReference type="EMBL" id="KV454011">
    <property type="protein sequence ID" value="ODV97924.1"/>
    <property type="molecule type" value="Genomic_DNA"/>
</dbReference>
<evidence type="ECO:0000256" key="1">
    <source>
        <dbReference type="ARBA" id="ARBA00004141"/>
    </source>
</evidence>
<dbReference type="InterPro" id="IPR036513">
    <property type="entry name" value="STAS_dom_sf"/>
</dbReference>
<comment type="subcellular location">
    <subcellularLocation>
        <location evidence="1">Membrane</location>
        <topology evidence="1">Multi-pass membrane protein</topology>
    </subcellularLocation>
</comment>
<reference evidence="9" key="1">
    <citation type="submission" date="2016-05" db="EMBL/GenBank/DDBJ databases">
        <title>Comparative genomics of biotechnologically important yeasts.</title>
        <authorList>
            <consortium name="DOE Joint Genome Institute"/>
            <person name="Riley R."/>
            <person name="Haridas S."/>
            <person name="Wolfe K.H."/>
            <person name="Lopes M.R."/>
            <person name="Hittinger C.T."/>
            <person name="Goker M."/>
            <person name="Salamov A."/>
            <person name="Wisecaver J."/>
            <person name="Long T.M."/>
            <person name="Aerts A.L."/>
            <person name="Barry K."/>
            <person name="Choi C."/>
            <person name="Clum A."/>
            <person name="Coughlan A.Y."/>
            <person name="Deshpande S."/>
            <person name="Douglass A.P."/>
            <person name="Hanson S.J."/>
            <person name="Klenk H.-P."/>
            <person name="Labutti K."/>
            <person name="Lapidus A."/>
            <person name="Lindquist E."/>
            <person name="Lipzen A."/>
            <person name="Meier-Kolthoff J.P."/>
            <person name="Ohm R.A."/>
            <person name="Otillar R.P."/>
            <person name="Pangilinan J."/>
            <person name="Peng Y."/>
            <person name="Rokas A."/>
            <person name="Rosa C.A."/>
            <person name="Scheuner C."/>
            <person name="Sibirny A.A."/>
            <person name="Slot J.C."/>
            <person name="Stielow J.B."/>
            <person name="Sun H."/>
            <person name="Kurtzman C.P."/>
            <person name="Blackwell M."/>
            <person name="Grigoriev I.V."/>
            <person name="Jeffries T.W."/>
        </authorList>
    </citation>
    <scope>NUCLEOTIDE SEQUENCE [LARGE SCALE GENOMIC DNA]</scope>
    <source>
        <strain evidence="9">NRRL Y-2460</strain>
    </source>
</reference>
<feature type="transmembrane region" description="Helical" evidence="6">
    <location>
        <begin position="83"/>
        <end position="103"/>
    </location>
</feature>
<dbReference type="CDD" id="cd07042">
    <property type="entry name" value="STAS_SulP_like_sulfate_transporter"/>
    <property type="match status" value="1"/>
</dbReference>
<dbReference type="InterPro" id="IPR002645">
    <property type="entry name" value="STAS_dom"/>
</dbReference>
<dbReference type="GO" id="GO:0055085">
    <property type="term" value="P:transmembrane transport"/>
    <property type="evidence" value="ECO:0007669"/>
    <property type="project" value="InterPro"/>
</dbReference>
<feature type="transmembrane region" description="Helical" evidence="6">
    <location>
        <begin position="419"/>
        <end position="439"/>
    </location>
</feature>
<dbReference type="NCBIfam" id="TIGR00815">
    <property type="entry name" value="sulP"/>
    <property type="match status" value="1"/>
</dbReference>
<feature type="transmembrane region" description="Helical" evidence="6">
    <location>
        <begin position="115"/>
        <end position="132"/>
    </location>
</feature>
<dbReference type="Gene3D" id="3.30.750.24">
    <property type="entry name" value="STAS domain"/>
    <property type="match status" value="1"/>
</dbReference>
<feature type="transmembrane region" description="Helical" evidence="6">
    <location>
        <begin position="474"/>
        <end position="491"/>
    </location>
</feature>
<dbReference type="Pfam" id="PF00916">
    <property type="entry name" value="Sulfate_transp"/>
    <property type="match status" value="1"/>
</dbReference>
<evidence type="ECO:0000256" key="3">
    <source>
        <dbReference type="ARBA" id="ARBA00022989"/>
    </source>
</evidence>
<dbReference type="InterPro" id="IPR011547">
    <property type="entry name" value="SLC26A/SulP_dom"/>
</dbReference>
<organism evidence="8 9">
    <name type="scientific">Pachysolen tannophilus NRRL Y-2460</name>
    <dbReference type="NCBI Taxonomy" id="669874"/>
    <lineage>
        <taxon>Eukaryota</taxon>
        <taxon>Fungi</taxon>
        <taxon>Dikarya</taxon>
        <taxon>Ascomycota</taxon>
        <taxon>Saccharomycotina</taxon>
        <taxon>Pichiomycetes</taxon>
        <taxon>Pachysolenaceae</taxon>
        <taxon>Pachysolen</taxon>
    </lineage>
</organism>
<evidence type="ECO:0000256" key="5">
    <source>
        <dbReference type="SAM" id="MobiDB-lite"/>
    </source>
</evidence>
<sequence>MSSASVEHHGSISKGVNEISERTHYEDHHQSDDQVLIEEYHDVPVGSLQWFQYVFQNPLRKVKNYILSLFPILKWILHYNRQWFYGDIIAGITVGCVLVPQSMSYATLAGLPSEYGLYSSFVGVFIYCFFATSKDVSIGPVAVMSMQISKVIAKVQDTYPDADAAVIATMMSLLCGSIALGLGVLRLGFILEFISIPTVMAFMSGSAINIVAGQVPALMGYNSSVNTRAATYEVIINTLKNLPNTKLDAAFGLVSLFILYAWKYSCDVAINRSRNRYAKRAFFYLQNLRNAVVIVFATLISWGVVHAHKLAHPDSTSNPISILGKVPAGLKHTGVMTMQTDLLSVMAPELPASVIVLMLEHISISKSFGRVNDYRIVPDQELVAIGVTNLIGTFFNAYPATGSFSRSALKAKCGVKTPLAGLFTGAVVLLAVYCFTKAFYYIPKAGLSAIIIHCVTDLVSSYKQTWNIYRVSPIDALIFVAGVFVSIFASIDDSIYFAACASCAHLLWKIAKPNGVFLGRVKVAEVIDPVIIENTNGNSLTDTDDSSSQSSEVVQIISSTGYTKDSSDPSKPDTAPNDIKEKLENTKKLPRYRFHTRWVPLPTSTSGTTNFIHTDLVNPKVDVLAPPPGVLVFRPSESFTYPNCSKQLDTILDEVKRLTKPGEAKVYRTVGDRPWNNPPPNKFEDEEFRRRQAENHDPRPVIKILHFDFSAVTSIDSTSTQALVDLYKAILIYSGEELEFHFSGILSPWIRRSLKAAGFGKPHENTTLSSSEAEDIEHGTISNYYAAIGTDTPFFHLDIPSYEDLE</sequence>
<feature type="transmembrane region" description="Helical" evidence="6">
    <location>
        <begin position="164"/>
        <end position="182"/>
    </location>
</feature>
<dbReference type="SUPFAM" id="SSF52091">
    <property type="entry name" value="SpoIIaa-like"/>
    <property type="match status" value="1"/>
</dbReference>
<dbReference type="InterPro" id="IPR001902">
    <property type="entry name" value="SLC26A/SulP_fam"/>
</dbReference>
<evidence type="ECO:0000256" key="4">
    <source>
        <dbReference type="ARBA" id="ARBA00023136"/>
    </source>
</evidence>
<dbReference type="GO" id="GO:0016020">
    <property type="term" value="C:membrane"/>
    <property type="evidence" value="ECO:0007669"/>
    <property type="project" value="UniProtKB-SubCell"/>
</dbReference>
<feature type="transmembrane region" description="Helical" evidence="6">
    <location>
        <begin position="382"/>
        <end position="398"/>
    </location>
</feature>
<feature type="region of interest" description="Disordered" evidence="5">
    <location>
        <begin position="560"/>
        <end position="582"/>
    </location>
</feature>
<evidence type="ECO:0000259" key="7">
    <source>
        <dbReference type="PROSITE" id="PS50801"/>
    </source>
</evidence>
<name>A0A1E4U1N9_PACTA</name>
<feature type="transmembrane region" description="Helical" evidence="6">
    <location>
        <begin position="189"/>
        <end position="212"/>
    </location>
</feature>
<evidence type="ECO:0000313" key="8">
    <source>
        <dbReference type="EMBL" id="ODV97924.1"/>
    </source>
</evidence>
<accession>A0A1E4U1N9</accession>
<keyword evidence="2 6" id="KW-0812">Transmembrane</keyword>
<dbReference type="OrthoDB" id="288203at2759"/>
<evidence type="ECO:0000256" key="6">
    <source>
        <dbReference type="SAM" id="Phobius"/>
    </source>
</evidence>
<dbReference type="Proteomes" id="UP000094236">
    <property type="component" value="Unassembled WGS sequence"/>
</dbReference>
<evidence type="ECO:0000256" key="2">
    <source>
        <dbReference type="ARBA" id="ARBA00022692"/>
    </source>
</evidence>
<feature type="transmembrane region" description="Helical" evidence="6">
    <location>
        <begin position="287"/>
        <end position="305"/>
    </location>
</feature>
<protein>
    <recommendedName>
        <fullName evidence="7">STAS domain-containing protein</fullName>
    </recommendedName>
</protein>
<dbReference type="PANTHER" id="PTHR11814">
    <property type="entry name" value="SULFATE TRANSPORTER"/>
    <property type="match status" value="1"/>
</dbReference>
<keyword evidence="4 6" id="KW-0472">Membrane</keyword>
<keyword evidence="9" id="KW-1185">Reference proteome</keyword>
<keyword evidence="3 6" id="KW-1133">Transmembrane helix</keyword>